<comment type="similarity">
    <text evidence="2">Belongs to the DoxX family.</text>
</comment>
<feature type="transmembrane region" description="Helical" evidence="7">
    <location>
        <begin position="47"/>
        <end position="66"/>
    </location>
</feature>
<keyword evidence="6 7" id="KW-0472">Membrane</keyword>
<evidence type="ECO:0000256" key="5">
    <source>
        <dbReference type="ARBA" id="ARBA00022989"/>
    </source>
</evidence>
<dbReference type="InterPro" id="IPR032808">
    <property type="entry name" value="DoxX"/>
</dbReference>
<dbReference type="RefSeq" id="WP_258119622.1">
    <property type="nucleotide sequence ID" value="NZ_CP062229.1"/>
</dbReference>
<organism evidence="8 9">
    <name type="scientific">Mesorhizobium onobrychidis</name>
    <dbReference type="NCBI Taxonomy" id="2775404"/>
    <lineage>
        <taxon>Bacteria</taxon>
        <taxon>Pseudomonadati</taxon>
        <taxon>Pseudomonadota</taxon>
        <taxon>Alphaproteobacteria</taxon>
        <taxon>Hyphomicrobiales</taxon>
        <taxon>Phyllobacteriaceae</taxon>
        <taxon>Mesorhizobium</taxon>
    </lineage>
</organism>
<sequence>MDLTSFEPLVALRILCGVWFLPHCIGKIRNVGPASGTFAKAGLYPPRALVVATILTEIVAGAGLVTGIWQEAAAALAVLVLAGASYAVVKINGFNWRWQKQGPEFMVFWACACALSVAG</sequence>
<evidence type="ECO:0000256" key="6">
    <source>
        <dbReference type="ARBA" id="ARBA00023136"/>
    </source>
</evidence>
<evidence type="ECO:0000313" key="9">
    <source>
        <dbReference type="Proteomes" id="UP001058098"/>
    </source>
</evidence>
<gene>
    <name evidence="8" type="ORF">IHQ72_31420</name>
</gene>
<accession>A0ABY5QV11</accession>
<dbReference type="PANTHER" id="PTHR33452">
    <property type="entry name" value="OXIDOREDUCTASE CATD-RELATED"/>
    <property type="match status" value="1"/>
</dbReference>
<evidence type="ECO:0000313" key="8">
    <source>
        <dbReference type="EMBL" id="UVC15050.1"/>
    </source>
</evidence>
<dbReference type="PANTHER" id="PTHR33452:SF1">
    <property type="entry name" value="INNER MEMBRANE PROTEIN YPHA-RELATED"/>
    <property type="match status" value="1"/>
</dbReference>
<keyword evidence="4 7" id="KW-0812">Transmembrane</keyword>
<dbReference type="Proteomes" id="UP001058098">
    <property type="component" value="Chromosome"/>
</dbReference>
<feature type="transmembrane region" description="Helical" evidence="7">
    <location>
        <begin position="72"/>
        <end position="89"/>
    </location>
</feature>
<evidence type="ECO:0000256" key="3">
    <source>
        <dbReference type="ARBA" id="ARBA00022475"/>
    </source>
</evidence>
<keyword evidence="3" id="KW-1003">Cell membrane</keyword>
<feature type="transmembrane region" description="Helical" evidence="7">
    <location>
        <begin position="6"/>
        <end position="26"/>
    </location>
</feature>
<name>A0ABY5QV11_9HYPH</name>
<protein>
    <submittedName>
        <fullName evidence="8">DoxX family protein</fullName>
    </submittedName>
</protein>
<dbReference type="EMBL" id="CP062229">
    <property type="protein sequence ID" value="UVC15050.1"/>
    <property type="molecule type" value="Genomic_DNA"/>
</dbReference>
<dbReference type="InterPro" id="IPR051907">
    <property type="entry name" value="DoxX-like_oxidoreductase"/>
</dbReference>
<comment type="subcellular location">
    <subcellularLocation>
        <location evidence="1">Cell membrane</location>
        <topology evidence="1">Multi-pass membrane protein</topology>
    </subcellularLocation>
</comment>
<evidence type="ECO:0000256" key="1">
    <source>
        <dbReference type="ARBA" id="ARBA00004651"/>
    </source>
</evidence>
<dbReference type="Pfam" id="PF07681">
    <property type="entry name" value="DoxX"/>
    <property type="match status" value="1"/>
</dbReference>
<keyword evidence="9" id="KW-1185">Reference proteome</keyword>
<evidence type="ECO:0000256" key="4">
    <source>
        <dbReference type="ARBA" id="ARBA00022692"/>
    </source>
</evidence>
<evidence type="ECO:0000256" key="2">
    <source>
        <dbReference type="ARBA" id="ARBA00006679"/>
    </source>
</evidence>
<proteinExistence type="inferred from homology"/>
<keyword evidence="5 7" id="KW-1133">Transmembrane helix</keyword>
<reference evidence="8" key="1">
    <citation type="submission" date="2020-09" db="EMBL/GenBank/DDBJ databases">
        <title>Rhizobia associated with sainfoin plants.</title>
        <authorList>
            <person name="Asharfi S."/>
            <person name="Kuzmanovic N."/>
            <person name="Bunk B."/>
            <person name="Sproeer C."/>
            <person name="Becker M."/>
            <person name="Thuenen T."/>
        </authorList>
    </citation>
    <scope>NUCLEOTIDE SEQUENCE</scope>
    <source>
        <strain evidence="8">OM4</strain>
    </source>
</reference>
<evidence type="ECO:0000256" key="7">
    <source>
        <dbReference type="SAM" id="Phobius"/>
    </source>
</evidence>